<evidence type="ECO:0000256" key="4">
    <source>
        <dbReference type="SAM" id="MobiDB-lite"/>
    </source>
</evidence>
<feature type="region of interest" description="Disordered" evidence="4">
    <location>
        <begin position="1"/>
        <end position="59"/>
    </location>
</feature>
<dbReference type="PANTHER" id="PTHR38116:SF1">
    <property type="entry name" value="BZIP DOMAIN-CONTAINING PROTEIN"/>
    <property type="match status" value="1"/>
</dbReference>
<dbReference type="RefSeq" id="XP_018002296.1">
    <property type="nucleotide sequence ID" value="XM_018150280.1"/>
</dbReference>
<comment type="subcellular location">
    <subcellularLocation>
        <location evidence="1">Membrane</location>
        <topology evidence="1">Single-pass type II membrane protein</topology>
    </subcellularLocation>
</comment>
<keyword evidence="3" id="KW-0735">Signal-anchor</keyword>
<dbReference type="PANTHER" id="PTHR38116">
    <property type="entry name" value="CHROMOSOME 7, WHOLE GENOME SHOTGUN SEQUENCE"/>
    <property type="match status" value="1"/>
</dbReference>
<keyword evidence="5" id="KW-0808">Transferase</keyword>
<comment type="similarity">
    <text evidence="2">Belongs to the BMT family.</text>
</comment>
<feature type="compositionally biased region" description="Low complexity" evidence="4">
    <location>
        <begin position="37"/>
        <end position="59"/>
    </location>
</feature>
<organism evidence="5 6">
    <name type="scientific">Cyphellophora attinorum</name>
    <dbReference type="NCBI Taxonomy" id="1664694"/>
    <lineage>
        <taxon>Eukaryota</taxon>
        <taxon>Fungi</taxon>
        <taxon>Dikarya</taxon>
        <taxon>Ascomycota</taxon>
        <taxon>Pezizomycotina</taxon>
        <taxon>Eurotiomycetes</taxon>
        <taxon>Chaetothyriomycetidae</taxon>
        <taxon>Chaetothyriales</taxon>
        <taxon>Cyphellophoraceae</taxon>
        <taxon>Cyphellophora</taxon>
    </lineage>
</organism>
<dbReference type="Pfam" id="PF12141">
    <property type="entry name" value="BMT"/>
    <property type="match status" value="2"/>
</dbReference>
<protein>
    <submittedName>
        <fullName evidence="5">Beta-mannosyltransferase 1</fullName>
    </submittedName>
</protein>
<evidence type="ECO:0000313" key="5">
    <source>
        <dbReference type="EMBL" id="KPI42333.1"/>
    </source>
</evidence>
<feature type="region of interest" description="Disordered" evidence="4">
    <location>
        <begin position="702"/>
        <end position="734"/>
    </location>
</feature>
<dbReference type="OrthoDB" id="3631276at2759"/>
<feature type="compositionally biased region" description="Acidic residues" evidence="4">
    <location>
        <begin position="724"/>
        <end position="734"/>
    </location>
</feature>
<dbReference type="Proteomes" id="UP000038010">
    <property type="component" value="Unassembled WGS sequence"/>
</dbReference>
<dbReference type="STRING" id="1664694.A0A0N1HDC8"/>
<dbReference type="GO" id="GO:0000030">
    <property type="term" value="F:mannosyltransferase activity"/>
    <property type="evidence" value="ECO:0007669"/>
    <property type="project" value="InterPro"/>
</dbReference>
<comment type="caution">
    <text evidence="5">The sequence shown here is derived from an EMBL/GenBank/DDBJ whole genome shotgun (WGS) entry which is preliminary data.</text>
</comment>
<feature type="compositionally biased region" description="Basic and acidic residues" evidence="4">
    <location>
        <begin position="702"/>
        <end position="723"/>
    </location>
</feature>
<sequence length="734" mass="83436">MTKTAQEDCWHDIRDPKQRKQIQDRLAQRARRRRLKATAAAPSIRSSKSSDSSAADADAYCSSGSDLQPAYPSALKKRHVEASKAFLKEVINSPERTPLTSAVYSIFHSPTNGKIARQVPVTVYQAMFNNGMILGLTCATVVPQRSPPAPNAPPALQPTKLQMEVVHLPWIDRFPFPSWRDNMIRMQLEFNDEEFLCDCFNMDCFRIREGGVGWEPGDWSRLPRSRNPANSTEWGAFTHLPFAGFANSGQAGKETCKQLRRESTISVQQSKFLYDDLPQIAAAVGSHPLVVDEYKKYADAPEEEQRKVHKAWARLSGSSVWLPDQQVYFVVTRVLFHERNNIDWPFMSWLRGQLYDEDWNHLDGHSIQWGGQTFTFPTIFDVDADYDRGGIFYGPEDPRIIIEEGVDGAEPVILYNSIKKEFEWNRAMYLYRPFSGTSTVAKFTDSGRRGTEKNWAPFFVPSDDPKSNKRQPNEYLHFVHTFDPLTIARCHLKTGLCEHVYPEDRTDNNDSLMRGGTNFVPIPLPESSFSKNQVQAWAAFPRTTIDKTCGLTRFYRPEFLVMVRINGAFHIAYISAPTDFGNAVIDLAPDEDPCVKGRIMLPNSIAHWDSRPSHDILTLTMSVDDASVQILRVRGFLDLVLGLPIIQEAVYGEGTLKNETWKDGELMHKKSSDLLECSILSARQDAHLTGWVADAQRDRVPVHNDKGEVVGYRGDHEKHKEKYEEEEEKGEEKE</sequence>
<gene>
    <name evidence="5" type="ORF">AB675_9719</name>
</gene>
<dbReference type="VEuPathDB" id="FungiDB:AB675_9719"/>
<dbReference type="EMBL" id="LFJN01000007">
    <property type="protein sequence ID" value="KPI42333.1"/>
    <property type="molecule type" value="Genomic_DNA"/>
</dbReference>
<name>A0A0N1HDC8_9EURO</name>
<accession>A0A0N1HDC8</accession>
<keyword evidence="6" id="KW-1185">Reference proteome</keyword>
<dbReference type="AlphaFoldDB" id="A0A0N1HDC8"/>
<evidence type="ECO:0000313" key="6">
    <source>
        <dbReference type="Proteomes" id="UP000038010"/>
    </source>
</evidence>
<evidence type="ECO:0000256" key="3">
    <source>
        <dbReference type="ARBA" id="ARBA00022968"/>
    </source>
</evidence>
<evidence type="ECO:0000256" key="2">
    <source>
        <dbReference type="ARBA" id="ARBA00009486"/>
    </source>
</evidence>
<keyword evidence="5" id="KW-0328">Glycosyltransferase</keyword>
<dbReference type="InterPro" id="IPR021988">
    <property type="entry name" value="BMT1"/>
</dbReference>
<feature type="compositionally biased region" description="Basic and acidic residues" evidence="4">
    <location>
        <begin position="1"/>
        <end position="27"/>
    </location>
</feature>
<reference evidence="5 6" key="1">
    <citation type="submission" date="2015-06" db="EMBL/GenBank/DDBJ databases">
        <title>Draft genome of the ant-associated black yeast Phialophora attae CBS 131958.</title>
        <authorList>
            <person name="Moreno L.F."/>
            <person name="Stielow B.J."/>
            <person name="de Hoog S."/>
            <person name="Vicente V.A."/>
            <person name="Weiss V.A."/>
            <person name="de Vries M."/>
            <person name="Cruz L.M."/>
            <person name="Souza E.M."/>
        </authorList>
    </citation>
    <scope>NUCLEOTIDE SEQUENCE [LARGE SCALE GENOMIC DNA]</scope>
    <source>
        <strain evidence="5 6">CBS 131958</strain>
    </source>
</reference>
<dbReference type="Pfam" id="PF11905">
    <property type="entry name" value="DUF3425"/>
    <property type="match status" value="1"/>
</dbReference>
<proteinExistence type="inferred from homology"/>
<dbReference type="GO" id="GO:0016020">
    <property type="term" value="C:membrane"/>
    <property type="evidence" value="ECO:0007669"/>
    <property type="project" value="UniProtKB-SubCell"/>
</dbReference>
<dbReference type="InterPro" id="IPR021833">
    <property type="entry name" value="DUF3425"/>
</dbReference>
<evidence type="ECO:0000256" key="1">
    <source>
        <dbReference type="ARBA" id="ARBA00004606"/>
    </source>
</evidence>
<keyword evidence="3" id="KW-0812">Transmembrane</keyword>
<dbReference type="GeneID" id="28742160"/>